<feature type="region of interest" description="Disordered" evidence="1">
    <location>
        <begin position="629"/>
        <end position="648"/>
    </location>
</feature>
<dbReference type="AlphaFoldDB" id="A0A194X970"/>
<evidence type="ECO:0000256" key="1">
    <source>
        <dbReference type="SAM" id="MobiDB-lite"/>
    </source>
</evidence>
<dbReference type="Proteomes" id="UP000070700">
    <property type="component" value="Unassembled WGS sequence"/>
</dbReference>
<dbReference type="OrthoDB" id="5429287at2759"/>
<dbReference type="KEGG" id="psco:LY89DRAFT_781965"/>
<reference evidence="2 3" key="1">
    <citation type="submission" date="2015-10" db="EMBL/GenBank/DDBJ databases">
        <title>Full genome of DAOMC 229536 Phialocephala scopiformis, a fungal endophyte of spruce producing the potent anti-insectan compound rugulosin.</title>
        <authorList>
            <consortium name="DOE Joint Genome Institute"/>
            <person name="Walker A.K."/>
            <person name="Frasz S.L."/>
            <person name="Seifert K.A."/>
            <person name="Miller J.D."/>
            <person name="Mondo S.J."/>
            <person name="Labutti K."/>
            <person name="Lipzen A."/>
            <person name="Dockter R."/>
            <person name="Kennedy M."/>
            <person name="Grigoriev I.V."/>
            <person name="Spatafora J.W."/>
        </authorList>
    </citation>
    <scope>NUCLEOTIDE SEQUENCE [LARGE SCALE GENOMIC DNA]</scope>
    <source>
        <strain evidence="2 3">CBS 120377</strain>
    </source>
</reference>
<evidence type="ECO:0000313" key="2">
    <source>
        <dbReference type="EMBL" id="KUJ16669.1"/>
    </source>
</evidence>
<sequence length="708" mass="79046">MSVCHQSHIDRCEELVGKLEQILHDVNGTHDTHDVQPEGLRLEDDMKRWTEALKIHIDAIRQKGEVSQHNDSSGADTIFSVLSNGMDDTIDLIRDTATLPSLQQTTRMLSDLRMRVALHTESTTLITDHLDRWSFRYTPNAQMELSKMVTAYFNQKANLEARLKDAFRCNSFALLANHKSTSQDKCGGLDFSPGNVLVVPDSKSGRYLESLKAEAAVSLPDFREDTAMETVLRVSIYLLDVLYISLHGTRAGAAHEIKTSKLHGDLYKCAWIVHNLINYYASRTTNAENFEVNQIVEMVLEKLTRAFVTYDKIARASVDFEPDSLDLSIRDPFASSISRKKKVLSLVINTLPKVDSRLLDFAEPKDGPAFTSSPYSSPHAFSRGKGQASLFQADAAPHSVGIDEPFELLTASFDAEQSLENQKWIPSTIRITPELSVVAKFRVRICQENSLIREIVVNAERAEVVPNYCFRKTPAVLSFREGSQSSSILFSTKSEIADLTDLTSCFVEDQFESYFPSINEVFFQGRKLSSSIKLLSPTAQVWTVADPGRRFYPVHAHCSQPIVSLQQKDAIEAIADQVEVSRILFFGGSSIFSVLVTDQTQLTRSGANSVTVSCNSRAGSSLPITIKKGTDARPAGIPMTSSARARDKTAESKEFSSISIMFPGPKGADEFEEAYQRCNERWLSKAARLKAQRNLRRDPIIRSKSHFH</sequence>
<dbReference type="EMBL" id="KQ947415">
    <property type="protein sequence ID" value="KUJ16669.1"/>
    <property type="molecule type" value="Genomic_DNA"/>
</dbReference>
<dbReference type="RefSeq" id="XP_018071024.1">
    <property type="nucleotide sequence ID" value="XM_018222532.1"/>
</dbReference>
<organism evidence="2 3">
    <name type="scientific">Mollisia scopiformis</name>
    <name type="common">Conifer needle endophyte fungus</name>
    <name type="synonym">Phialocephala scopiformis</name>
    <dbReference type="NCBI Taxonomy" id="149040"/>
    <lineage>
        <taxon>Eukaryota</taxon>
        <taxon>Fungi</taxon>
        <taxon>Dikarya</taxon>
        <taxon>Ascomycota</taxon>
        <taxon>Pezizomycotina</taxon>
        <taxon>Leotiomycetes</taxon>
        <taxon>Helotiales</taxon>
        <taxon>Mollisiaceae</taxon>
        <taxon>Mollisia</taxon>
    </lineage>
</organism>
<keyword evidence="3" id="KW-1185">Reference proteome</keyword>
<evidence type="ECO:0000313" key="3">
    <source>
        <dbReference type="Proteomes" id="UP000070700"/>
    </source>
</evidence>
<dbReference type="GeneID" id="28832258"/>
<protein>
    <submittedName>
        <fullName evidence="2">Uncharacterized protein</fullName>
    </submittedName>
</protein>
<accession>A0A194X970</accession>
<gene>
    <name evidence="2" type="ORF">LY89DRAFT_781965</name>
</gene>
<proteinExistence type="predicted"/>
<name>A0A194X970_MOLSC</name>
<dbReference type="InParanoid" id="A0A194X970"/>